<dbReference type="PANTHER" id="PTHR30203:SF25">
    <property type="entry name" value="OUTER MEMBRANE PROTEIN-RELATED"/>
    <property type="match status" value="1"/>
</dbReference>
<protein>
    <submittedName>
        <fullName evidence="4">RND efflux system, outer membrane lipoprotein, NodT family</fullName>
    </submittedName>
</protein>
<reference evidence="5" key="1">
    <citation type="submission" date="2011-03" db="EMBL/GenBank/DDBJ databases">
        <authorList>
            <person name="Voget S."/>
            <person name="Streit W.R."/>
            <person name="Jaeger K.E."/>
            <person name="Daniel R."/>
        </authorList>
    </citation>
    <scope>NUCLEOTIDE SEQUENCE [LARGE SCALE GENOMIC DNA]</scope>
    <source>
        <strain evidence="5">PG1</strain>
    </source>
</reference>
<keyword evidence="2" id="KW-0812">Transmembrane</keyword>
<evidence type="ECO:0000313" key="5">
    <source>
        <dbReference type="Proteomes" id="UP000031838"/>
    </source>
</evidence>
<feature type="region of interest" description="Disordered" evidence="3">
    <location>
        <begin position="493"/>
        <end position="543"/>
    </location>
</feature>
<dbReference type="HOGENOM" id="CLU_012817_13_0_4"/>
<dbReference type="KEGG" id="bpla:bpln_1g12230"/>
<dbReference type="KEGG" id="bgp:BGL_1c12710"/>
<evidence type="ECO:0000256" key="2">
    <source>
        <dbReference type="RuleBase" id="RU362097"/>
    </source>
</evidence>
<keyword evidence="2 4" id="KW-0449">Lipoprotein</keyword>
<dbReference type="EMBL" id="CP002580">
    <property type="protein sequence ID" value="AJK45793.1"/>
    <property type="molecule type" value="Genomic_DNA"/>
</dbReference>
<sequence>MMTTFNPVLNTHLAPRLAPRLALAAALAFALAGCAVGPDYKAPADALQPFHHAPADRHDGAAGPAAPLDAWWTGFHDPMLVTIVDRALAQNLDLAAALARVQQARAAASGAGAELLPTFDLEGAATDQHQSELSPTGSLARAFPGYSRNQREYTLGGAASWEIDLAGGLRRNAAAAANEAQAAEADRLGTRVSVAADAADAYLQVRGFQARLAVANDQIATDAQLLELVKARRHAGAADEREVAQADALLRQARALVPTLRTSLVAQLNRLDILMGAQPGTYASQLAVPGEIPGIPSIDASATPTDVLRRRPDVIAAERRLAASNERIGAALSDYYPKLSISGLLGFDSINAGQLFTARAFQPTVTAGLRWRLFDFGKVDAEVKSARGANAEALAQYRQAVLKAAEDVENAFVTLAETQTRRVELDAEVASLTRARDLSQKAYKAGAITLTDVLDADRQLLGARDDLDATRSDAARAAVSVFRALGGGWSTGTASASAPASASGTAATPPAAAASPAGTPDPVDSLGSASPAATPAARRATAG</sequence>
<dbReference type="SUPFAM" id="SSF56954">
    <property type="entry name" value="Outer membrane efflux proteins (OEP)"/>
    <property type="match status" value="1"/>
</dbReference>
<dbReference type="PANTHER" id="PTHR30203">
    <property type="entry name" value="OUTER MEMBRANE CATION EFFLUX PROTEIN"/>
    <property type="match status" value="1"/>
</dbReference>
<name>A0A0B6RQZ0_BURPL</name>
<dbReference type="Proteomes" id="UP000031838">
    <property type="component" value="Chromosome 1"/>
</dbReference>
<dbReference type="GO" id="GO:0015562">
    <property type="term" value="F:efflux transmembrane transporter activity"/>
    <property type="evidence" value="ECO:0007669"/>
    <property type="project" value="InterPro"/>
</dbReference>
<keyword evidence="2" id="KW-1134">Transmembrane beta strand</keyword>
<comment type="similarity">
    <text evidence="1 2">Belongs to the outer membrane factor (OMF) (TC 1.B.17) family.</text>
</comment>
<feature type="compositionally biased region" description="Low complexity" evidence="3">
    <location>
        <begin position="493"/>
        <end position="520"/>
    </location>
</feature>
<dbReference type="Pfam" id="PF02321">
    <property type="entry name" value="OEP"/>
    <property type="match status" value="2"/>
</dbReference>
<keyword evidence="2" id="KW-0472">Membrane</keyword>
<keyword evidence="2" id="KW-0564">Palmitate</keyword>
<keyword evidence="2" id="KW-0732">Signal</keyword>
<dbReference type="Gene3D" id="2.20.200.10">
    <property type="entry name" value="Outer membrane efflux proteins (OEP)"/>
    <property type="match status" value="1"/>
</dbReference>
<dbReference type="AlphaFoldDB" id="A0A0B6RQZ0"/>
<dbReference type="GO" id="GO:0005886">
    <property type="term" value="C:plasma membrane"/>
    <property type="evidence" value="ECO:0007669"/>
    <property type="project" value="UniProtKB-SubCell"/>
</dbReference>
<dbReference type="Gene3D" id="1.20.1600.10">
    <property type="entry name" value="Outer membrane efflux proteins (OEP)"/>
    <property type="match status" value="1"/>
</dbReference>
<gene>
    <name evidence="4" type="ORF">BGL_1c12710</name>
</gene>
<evidence type="ECO:0000256" key="1">
    <source>
        <dbReference type="ARBA" id="ARBA00007613"/>
    </source>
</evidence>
<reference evidence="4 5" key="2">
    <citation type="journal article" date="2016" name="Appl. Microbiol. Biotechnol.">
        <title>Mutations improving production and secretion of extracellular lipase by Burkholderia glumae PG1.</title>
        <authorList>
            <person name="Knapp A."/>
            <person name="Voget S."/>
            <person name="Gao R."/>
            <person name="Zaburannyi N."/>
            <person name="Krysciak D."/>
            <person name="Breuer M."/>
            <person name="Hauer B."/>
            <person name="Streit W.R."/>
            <person name="Muller R."/>
            <person name="Daniel R."/>
            <person name="Jaeger K.E."/>
        </authorList>
    </citation>
    <scope>NUCLEOTIDE SEQUENCE [LARGE SCALE GENOMIC DNA]</scope>
    <source>
        <strain evidence="4 5">PG1</strain>
    </source>
</reference>
<organism evidence="4 5">
    <name type="scientific">Burkholderia plantarii</name>
    <dbReference type="NCBI Taxonomy" id="41899"/>
    <lineage>
        <taxon>Bacteria</taxon>
        <taxon>Pseudomonadati</taxon>
        <taxon>Pseudomonadota</taxon>
        <taxon>Betaproteobacteria</taxon>
        <taxon>Burkholderiales</taxon>
        <taxon>Burkholderiaceae</taxon>
        <taxon>Burkholderia</taxon>
    </lineage>
</organism>
<dbReference type="InterPro" id="IPR010131">
    <property type="entry name" value="MdtP/NodT-like"/>
</dbReference>
<feature type="signal peptide" evidence="2">
    <location>
        <begin position="1"/>
        <end position="24"/>
    </location>
</feature>
<feature type="chain" id="PRO_5001434298" evidence="2">
    <location>
        <begin position="25"/>
        <end position="543"/>
    </location>
</feature>
<accession>A0A0B6RQZ0</accession>
<dbReference type="NCBIfam" id="TIGR01845">
    <property type="entry name" value="outer_NodT"/>
    <property type="match status" value="1"/>
</dbReference>
<dbReference type="RefSeq" id="WP_226993611.1">
    <property type="nucleotide sequence ID" value="NZ_BSTO01000023.1"/>
</dbReference>
<feature type="compositionally biased region" description="Low complexity" evidence="3">
    <location>
        <begin position="528"/>
        <end position="543"/>
    </location>
</feature>
<dbReference type="InterPro" id="IPR003423">
    <property type="entry name" value="OMP_efflux"/>
</dbReference>
<evidence type="ECO:0000256" key="3">
    <source>
        <dbReference type="SAM" id="MobiDB-lite"/>
    </source>
</evidence>
<evidence type="ECO:0000313" key="4">
    <source>
        <dbReference type="EMBL" id="AJK45793.1"/>
    </source>
</evidence>
<keyword evidence="5" id="KW-1185">Reference proteome</keyword>
<proteinExistence type="inferred from homology"/>
<comment type="subcellular location">
    <subcellularLocation>
        <location evidence="2">Cell membrane</location>
        <topology evidence="2">Lipid-anchor</topology>
    </subcellularLocation>
</comment>